<evidence type="ECO:0000313" key="2">
    <source>
        <dbReference type="EMBL" id="OLN33146.1"/>
    </source>
</evidence>
<feature type="signal peptide" evidence="1">
    <location>
        <begin position="1"/>
        <end position="20"/>
    </location>
</feature>
<organism evidence="2 3">
    <name type="scientific">Desulfosporosinus metallidurans</name>
    <dbReference type="NCBI Taxonomy" id="1888891"/>
    <lineage>
        <taxon>Bacteria</taxon>
        <taxon>Bacillati</taxon>
        <taxon>Bacillota</taxon>
        <taxon>Clostridia</taxon>
        <taxon>Eubacteriales</taxon>
        <taxon>Desulfitobacteriaceae</taxon>
        <taxon>Desulfosporosinus</taxon>
    </lineage>
</organism>
<dbReference type="EMBL" id="MLBF01000004">
    <property type="protein sequence ID" value="OLN33146.1"/>
    <property type="molecule type" value="Genomic_DNA"/>
</dbReference>
<dbReference type="OrthoDB" id="1885681at2"/>
<keyword evidence="3" id="KW-1185">Reference proteome</keyword>
<dbReference type="AlphaFoldDB" id="A0A1Q8R0Q9"/>
<reference evidence="2 3" key="1">
    <citation type="submission" date="2016-09" db="EMBL/GenBank/DDBJ databases">
        <title>Complete genome of Desulfosporosinus sp. OL.</title>
        <authorList>
            <person name="Mardanov A."/>
            <person name="Beletsky A."/>
            <person name="Panova A."/>
            <person name="Karnachuk O."/>
            <person name="Ravin N."/>
        </authorList>
    </citation>
    <scope>NUCLEOTIDE SEQUENCE [LARGE SCALE GENOMIC DNA]</scope>
    <source>
        <strain evidence="2 3">OL</strain>
    </source>
</reference>
<proteinExistence type="predicted"/>
<keyword evidence="1" id="KW-0732">Signal</keyword>
<gene>
    <name evidence="2" type="ORF">DSOL_0873</name>
</gene>
<feature type="chain" id="PRO_5039090044" evidence="1">
    <location>
        <begin position="21"/>
        <end position="143"/>
    </location>
</feature>
<evidence type="ECO:0000313" key="3">
    <source>
        <dbReference type="Proteomes" id="UP000186102"/>
    </source>
</evidence>
<sequence length="143" mass="15234">MKLSRIILASTLVISLVVIAGCGATKTGQTTSQDTSKQGISTQTPSAIKTGVTKMLSITADLKTAIDAGDEAKVKVTGPQLEDAWKPFEDDAKQKYPDLYKKIEESLDPTIAGSKVSPLDKQTLGKLNGDLTQELNELAAKEK</sequence>
<comment type="caution">
    <text evidence="2">The sequence shown here is derived from an EMBL/GenBank/DDBJ whole genome shotgun (WGS) entry which is preliminary data.</text>
</comment>
<protein>
    <submittedName>
        <fullName evidence="2">Uncharacterized protein</fullName>
    </submittedName>
</protein>
<name>A0A1Q8R0Q9_9FIRM</name>
<evidence type="ECO:0000256" key="1">
    <source>
        <dbReference type="SAM" id="SignalP"/>
    </source>
</evidence>
<dbReference type="STRING" id="1888891.DSOL_0873"/>
<dbReference type="Proteomes" id="UP000186102">
    <property type="component" value="Unassembled WGS sequence"/>
</dbReference>
<dbReference type="RefSeq" id="WP_075363662.1">
    <property type="nucleotide sequence ID" value="NZ_MLBF01000004.1"/>
</dbReference>
<dbReference type="PROSITE" id="PS51257">
    <property type="entry name" value="PROKAR_LIPOPROTEIN"/>
    <property type="match status" value="1"/>
</dbReference>
<accession>A0A1Q8R0Q9</accession>